<dbReference type="PROSITE" id="PS52050">
    <property type="entry name" value="WYL"/>
    <property type="match status" value="1"/>
</dbReference>
<dbReference type="PIRSF" id="PIRSF016838">
    <property type="entry name" value="PafC"/>
    <property type="match status" value="1"/>
</dbReference>
<keyword evidence="4" id="KW-0238">DNA-binding</keyword>
<organism evidence="4 5">
    <name type="scientific">Clostridium butyricum</name>
    <dbReference type="NCBI Taxonomy" id="1492"/>
    <lineage>
        <taxon>Bacteria</taxon>
        <taxon>Bacillati</taxon>
        <taxon>Bacillota</taxon>
        <taxon>Clostridia</taxon>
        <taxon>Eubacteriales</taxon>
        <taxon>Clostridiaceae</taxon>
        <taxon>Clostridium</taxon>
    </lineage>
</organism>
<dbReference type="GO" id="GO:0003700">
    <property type="term" value="F:DNA-binding transcription factor activity"/>
    <property type="evidence" value="ECO:0007669"/>
    <property type="project" value="InterPro"/>
</dbReference>
<accession>A0A2S7FEN7</accession>
<dbReference type="InterPro" id="IPR001034">
    <property type="entry name" value="DeoR_HTH"/>
</dbReference>
<proteinExistence type="predicted"/>
<reference evidence="4 5" key="1">
    <citation type="submission" date="2016-01" db="EMBL/GenBank/DDBJ databases">
        <title>Characterization of the Clostridium difficile lineages that are prevalent in Hong Kong and China.</title>
        <authorList>
            <person name="Kwok J.S.-L."/>
            <person name="Lam W.-Y."/>
            <person name="Ip M."/>
            <person name="Chan T.-F."/>
            <person name="Hawkey P.M."/>
            <person name="Tsui S.K.-W."/>
        </authorList>
    </citation>
    <scope>NUCLEOTIDE SEQUENCE [LARGE SCALE GENOMIC DNA]</scope>
    <source>
        <strain evidence="4 5">300064</strain>
    </source>
</reference>
<evidence type="ECO:0000313" key="4">
    <source>
        <dbReference type="EMBL" id="PPV17593.1"/>
    </source>
</evidence>
<dbReference type="PANTHER" id="PTHR34580">
    <property type="match status" value="1"/>
</dbReference>
<dbReference type="Gene3D" id="1.10.10.10">
    <property type="entry name" value="Winged helix-like DNA-binding domain superfamily/Winged helix DNA-binding domain"/>
    <property type="match status" value="1"/>
</dbReference>
<dbReference type="Proteomes" id="UP000238081">
    <property type="component" value="Unassembled WGS sequence"/>
</dbReference>
<evidence type="ECO:0000259" key="3">
    <source>
        <dbReference type="PROSITE" id="PS51000"/>
    </source>
</evidence>
<keyword evidence="2" id="KW-0804">Transcription</keyword>
<dbReference type="RefSeq" id="WP_043663654.1">
    <property type="nucleotide sequence ID" value="NZ_CANCWB010000003.1"/>
</dbReference>
<dbReference type="EMBL" id="LRDH01000013">
    <property type="protein sequence ID" value="PPV17593.1"/>
    <property type="molecule type" value="Genomic_DNA"/>
</dbReference>
<dbReference type="GO" id="GO:0003677">
    <property type="term" value="F:DNA binding"/>
    <property type="evidence" value="ECO:0007669"/>
    <property type="project" value="UniProtKB-KW"/>
</dbReference>
<evidence type="ECO:0000256" key="1">
    <source>
        <dbReference type="ARBA" id="ARBA00023015"/>
    </source>
</evidence>
<dbReference type="InterPro" id="IPR026881">
    <property type="entry name" value="WYL_dom"/>
</dbReference>
<dbReference type="InterPro" id="IPR051534">
    <property type="entry name" value="CBASS_pafABC_assoc_protein"/>
</dbReference>
<dbReference type="InterPro" id="IPR013196">
    <property type="entry name" value="HTH_11"/>
</dbReference>
<evidence type="ECO:0000313" key="5">
    <source>
        <dbReference type="Proteomes" id="UP000238081"/>
    </source>
</evidence>
<comment type="caution">
    <text evidence="4">The sequence shown here is derived from an EMBL/GenBank/DDBJ whole genome shotgun (WGS) entry which is preliminary data.</text>
</comment>
<dbReference type="Pfam" id="PF08279">
    <property type="entry name" value="HTH_11"/>
    <property type="match status" value="1"/>
</dbReference>
<gene>
    <name evidence="4" type="ORF">AWN73_07515</name>
</gene>
<name>A0A2S7FEN7_CLOBU</name>
<protein>
    <submittedName>
        <fullName evidence="4">DNA-binding transcriptional regulator</fullName>
    </submittedName>
</protein>
<dbReference type="AlphaFoldDB" id="A0A2S7FEN7"/>
<evidence type="ECO:0000256" key="2">
    <source>
        <dbReference type="ARBA" id="ARBA00023163"/>
    </source>
</evidence>
<dbReference type="PROSITE" id="PS51000">
    <property type="entry name" value="HTH_DEOR_2"/>
    <property type="match status" value="1"/>
</dbReference>
<dbReference type="Pfam" id="PF13280">
    <property type="entry name" value="WYL"/>
    <property type="match status" value="1"/>
</dbReference>
<dbReference type="InterPro" id="IPR036388">
    <property type="entry name" value="WH-like_DNA-bd_sf"/>
</dbReference>
<keyword evidence="1" id="KW-0805">Transcription regulation</keyword>
<dbReference type="InterPro" id="IPR036390">
    <property type="entry name" value="WH_DNA-bd_sf"/>
</dbReference>
<dbReference type="InterPro" id="IPR028349">
    <property type="entry name" value="PafC-like"/>
</dbReference>
<dbReference type="PANTHER" id="PTHR34580:SF1">
    <property type="entry name" value="PROTEIN PAFC"/>
    <property type="match status" value="1"/>
</dbReference>
<dbReference type="SUPFAM" id="SSF46785">
    <property type="entry name" value="Winged helix' DNA-binding domain"/>
    <property type="match status" value="1"/>
</dbReference>
<dbReference type="Pfam" id="PF25583">
    <property type="entry name" value="WCX"/>
    <property type="match status" value="1"/>
</dbReference>
<dbReference type="InterPro" id="IPR057727">
    <property type="entry name" value="WCX_dom"/>
</dbReference>
<sequence>MKIDRLFSIVQMLVNRKSVTAKELADYFNVSVRTIYRDIEILSANGIPIYATQGKGGGISILENYSIDKTIVSDDEQNKIIMALQSVNATGQIDVNDSLIKLKNIFRKNDTDWIEIDFSGWEQSEEEKNNFALLKESIMNLKCVRFSYYNNKGEVSKRVVQPYKLIFKGNKWYAYGYCTNKNDFRFFKLTRIEGLEVLDDTFKRTINIPIKCGYDVEQSECVKIKLKINIASASRVYDEFRKGIIKIDGDYLIVEYDMPKKPWIYSYLLGYGDDLEILEPEKTRLEFKKFIGNIIQKYS</sequence>
<dbReference type="SMART" id="SM00420">
    <property type="entry name" value="HTH_DEOR"/>
    <property type="match status" value="1"/>
</dbReference>
<feature type="domain" description="HTH deoR-type" evidence="3">
    <location>
        <begin position="2"/>
        <end position="60"/>
    </location>
</feature>